<comment type="caution">
    <text evidence="2">The sequence shown here is derived from an EMBL/GenBank/DDBJ whole genome shotgun (WGS) entry which is preliminary data.</text>
</comment>
<proteinExistence type="inferred from homology"/>
<dbReference type="PANTHER" id="PTHR31642">
    <property type="entry name" value="TRICHOTHECENE 3-O-ACETYLTRANSFERASE"/>
    <property type="match status" value="1"/>
</dbReference>
<evidence type="ECO:0000256" key="1">
    <source>
        <dbReference type="ARBA" id="ARBA00009861"/>
    </source>
</evidence>
<dbReference type="Gene3D" id="3.30.559.10">
    <property type="entry name" value="Chloramphenicol acetyltransferase-like domain"/>
    <property type="match status" value="2"/>
</dbReference>
<protein>
    <submittedName>
        <fullName evidence="2">Uncharacterized protein</fullName>
    </submittedName>
</protein>
<dbReference type="Proteomes" id="UP000631114">
    <property type="component" value="Unassembled WGS sequence"/>
</dbReference>
<dbReference type="PANTHER" id="PTHR31642:SF189">
    <property type="entry name" value="ACYLTRANSFERASE GLAUCE"/>
    <property type="match status" value="1"/>
</dbReference>
<dbReference type="EMBL" id="JADFTS010000001">
    <property type="protein sequence ID" value="KAF9623710.1"/>
    <property type="molecule type" value="Genomic_DNA"/>
</dbReference>
<accession>A0A835M8Y9</accession>
<dbReference type="GO" id="GO:0016747">
    <property type="term" value="F:acyltransferase activity, transferring groups other than amino-acyl groups"/>
    <property type="evidence" value="ECO:0007669"/>
    <property type="project" value="TreeGrafter"/>
</dbReference>
<reference evidence="2 3" key="1">
    <citation type="submission" date="2020-10" db="EMBL/GenBank/DDBJ databases">
        <title>The Coptis chinensis genome and diversification of protoberbering-type alkaloids.</title>
        <authorList>
            <person name="Wang B."/>
            <person name="Shu S."/>
            <person name="Song C."/>
            <person name="Liu Y."/>
        </authorList>
    </citation>
    <scope>NUCLEOTIDE SEQUENCE [LARGE SCALE GENOMIC DNA]</scope>
    <source>
        <strain evidence="2">HL-2020</strain>
        <tissue evidence="2">Leaf</tissue>
    </source>
</reference>
<evidence type="ECO:0000313" key="2">
    <source>
        <dbReference type="EMBL" id="KAF9623710.1"/>
    </source>
</evidence>
<dbReference type="AlphaFoldDB" id="A0A835M8Y9"/>
<organism evidence="2 3">
    <name type="scientific">Coptis chinensis</name>
    <dbReference type="NCBI Taxonomy" id="261450"/>
    <lineage>
        <taxon>Eukaryota</taxon>
        <taxon>Viridiplantae</taxon>
        <taxon>Streptophyta</taxon>
        <taxon>Embryophyta</taxon>
        <taxon>Tracheophyta</taxon>
        <taxon>Spermatophyta</taxon>
        <taxon>Magnoliopsida</taxon>
        <taxon>Ranunculales</taxon>
        <taxon>Ranunculaceae</taxon>
        <taxon>Coptidoideae</taxon>
        <taxon>Coptis</taxon>
    </lineage>
</organism>
<keyword evidence="3" id="KW-1185">Reference proteome</keyword>
<gene>
    <name evidence="2" type="ORF">IFM89_004090</name>
</gene>
<dbReference type="OrthoDB" id="671439at2759"/>
<dbReference type="Pfam" id="PF02458">
    <property type="entry name" value="Transferase"/>
    <property type="match status" value="1"/>
</dbReference>
<evidence type="ECO:0000313" key="3">
    <source>
        <dbReference type="Proteomes" id="UP000631114"/>
    </source>
</evidence>
<name>A0A835M8Y9_9MAGN</name>
<sequence length="424" mass="47551">MDVKRCSTVVPWKKTARRIMFLSDFEQYLNWNVGAIAFFSANSEFPPERAVGELEIAFRKALVYYDYLAGRLRLNSEEGRIEIDCNSAGAGFVVISSELTLAEVGDLVSSSPAFQQLETMIPDKCLFAIQVTSFKCGGFAIAIRMKHLIFDAWGLRMFLNDLTSLIANDHLSVAPYNDRQPLSITPPSHLPHLRGLKVLESDKTFQVSKPASKIFRLGPEDILNLKKKAIPQENSKDYTGGPITRYKVITALIWRCKALARNAGNDPERNSTLHCPVNIRPKLQHPQLPPSYTGNAFIVATCTATFQELEEQPFSELVEMVSNALSNIKEDDIRGIIESGQWLKGFPHGDVVVTSWLNMAFGDVEYPWGKPKWAGPLPVSEWNDIIVVFPENNPSSNGVNVLVTLTPEEMDKFQALFHMFIEKL</sequence>
<dbReference type="InterPro" id="IPR050317">
    <property type="entry name" value="Plant_Fungal_Acyltransferase"/>
</dbReference>
<comment type="similarity">
    <text evidence="1">Belongs to the plant acyltransferase family.</text>
</comment>
<dbReference type="InterPro" id="IPR023213">
    <property type="entry name" value="CAT-like_dom_sf"/>
</dbReference>